<reference evidence="2" key="1">
    <citation type="journal article" date="2014" name="Nat. Commun.">
        <title>The emerging biofuel crop Camelina sativa retains a highly undifferentiated hexaploid genome structure.</title>
        <authorList>
            <person name="Kagale S."/>
            <person name="Koh C."/>
            <person name="Nixon J."/>
            <person name="Bollina V."/>
            <person name="Clarke W.E."/>
            <person name="Tuteja R."/>
            <person name="Spillane C."/>
            <person name="Robinson S.J."/>
            <person name="Links M.G."/>
            <person name="Clarke C."/>
            <person name="Higgins E.E."/>
            <person name="Huebert T."/>
            <person name="Sharpe A.G."/>
            <person name="Parkin I.A."/>
        </authorList>
    </citation>
    <scope>NUCLEOTIDE SEQUENCE [LARGE SCALE GENOMIC DNA]</scope>
    <source>
        <strain evidence="2">cv. DH55</strain>
    </source>
</reference>
<dbReference type="GeneID" id="104698766"/>
<evidence type="ECO:0000313" key="2">
    <source>
        <dbReference type="Proteomes" id="UP000694864"/>
    </source>
</evidence>
<dbReference type="RefSeq" id="XP_010412465.1">
    <property type="nucleotide sequence ID" value="XM_010414163.2"/>
</dbReference>
<name>A0ABM0SKH6_CAMSA</name>
<organism evidence="2 3">
    <name type="scientific">Camelina sativa</name>
    <name type="common">False flax</name>
    <name type="synonym">Myagrum sativum</name>
    <dbReference type="NCBI Taxonomy" id="90675"/>
    <lineage>
        <taxon>Eukaryota</taxon>
        <taxon>Viridiplantae</taxon>
        <taxon>Streptophyta</taxon>
        <taxon>Embryophyta</taxon>
        <taxon>Tracheophyta</taxon>
        <taxon>Spermatophyta</taxon>
        <taxon>Magnoliopsida</taxon>
        <taxon>eudicotyledons</taxon>
        <taxon>Gunneridae</taxon>
        <taxon>Pentapetalae</taxon>
        <taxon>rosids</taxon>
        <taxon>malvids</taxon>
        <taxon>Brassicales</taxon>
        <taxon>Brassicaceae</taxon>
        <taxon>Camelineae</taxon>
        <taxon>Camelina</taxon>
    </lineage>
</organism>
<evidence type="ECO:0000313" key="3">
    <source>
        <dbReference type="RefSeq" id="XP_010412465.1"/>
    </source>
</evidence>
<sequence length="148" mass="16401">MPYSFQPPPYSSTPTGNESGLTVLKPLQIQKIQLQLLIGVKFQVGGNTGSGSSGSNRSRESDASDSSSVGSVARPMGRDAAKEKGKKKGKELERLDKITMRQEEANQLMTERTEAKKMKMYLKLSEKEHLDDRSKELLEKLSHDLFGN</sequence>
<feature type="compositionally biased region" description="Low complexity" evidence="1">
    <location>
        <begin position="64"/>
        <end position="73"/>
    </location>
</feature>
<accession>A0ABM0SKH6</accession>
<keyword evidence="2" id="KW-1185">Reference proteome</keyword>
<reference evidence="3" key="2">
    <citation type="submission" date="2025-08" db="UniProtKB">
        <authorList>
            <consortium name="RefSeq"/>
        </authorList>
    </citation>
    <scope>IDENTIFICATION</scope>
    <source>
        <tissue evidence="3">Leaf</tissue>
    </source>
</reference>
<proteinExistence type="predicted"/>
<feature type="region of interest" description="Disordered" evidence="1">
    <location>
        <begin position="45"/>
        <end position="92"/>
    </location>
</feature>
<feature type="compositionally biased region" description="Pro residues" evidence="1">
    <location>
        <begin position="1"/>
        <end position="11"/>
    </location>
</feature>
<feature type="region of interest" description="Disordered" evidence="1">
    <location>
        <begin position="1"/>
        <end position="20"/>
    </location>
</feature>
<gene>
    <name evidence="3" type="primary">LOC104698766</name>
</gene>
<dbReference type="Proteomes" id="UP000694864">
    <property type="component" value="Chromosome 6"/>
</dbReference>
<evidence type="ECO:0000256" key="1">
    <source>
        <dbReference type="SAM" id="MobiDB-lite"/>
    </source>
</evidence>
<protein>
    <submittedName>
        <fullName evidence="3">Uncharacterized protein LOC104698766</fullName>
    </submittedName>
</protein>